<gene>
    <name evidence="1" type="ORF">GM661_18530</name>
</gene>
<dbReference type="KEGG" id="ifn:GM661_18530"/>
<sequence>MYDENIESQLDFDLKAVLAFANRYEKLHEKGIISAEQLEQIITLIEDYQKYSFEEFKEKLRSIMN</sequence>
<dbReference type="RefSeq" id="WP_230868135.1">
    <property type="nucleotide sequence ID" value="NZ_CP046640.1"/>
</dbReference>
<organism evidence="1 2">
    <name type="scientific">Iocasia fonsfrigidae</name>
    <dbReference type="NCBI Taxonomy" id="2682810"/>
    <lineage>
        <taxon>Bacteria</taxon>
        <taxon>Bacillati</taxon>
        <taxon>Bacillota</taxon>
        <taxon>Clostridia</taxon>
        <taxon>Halanaerobiales</taxon>
        <taxon>Halanaerobiaceae</taxon>
        <taxon>Iocasia</taxon>
    </lineage>
</organism>
<proteinExistence type="predicted"/>
<accession>A0A8A7KDE5</accession>
<keyword evidence="2" id="KW-1185">Reference proteome</keyword>
<dbReference type="Proteomes" id="UP000665020">
    <property type="component" value="Chromosome"/>
</dbReference>
<reference evidence="1" key="1">
    <citation type="submission" date="2019-12" db="EMBL/GenBank/DDBJ databases">
        <authorList>
            <person name="zhang j."/>
            <person name="sun C.M."/>
        </authorList>
    </citation>
    <scope>NUCLEOTIDE SEQUENCE</scope>
    <source>
        <strain evidence="1">NS-1</strain>
    </source>
</reference>
<dbReference type="EMBL" id="CP046640">
    <property type="protein sequence ID" value="QTL99806.1"/>
    <property type="molecule type" value="Genomic_DNA"/>
</dbReference>
<name>A0A8A7KDE5_9FIRM</name>
<evidence type="ECO:0000313" key="2">
    <source>
        <dbReference type="Proteomes" id="UP000665020"/>
    </source>
</evidence>
<protein>
    <submittedName>
        <fullName evidence="1">Uncharacterized protein</fullName>
    </submittedName>
</protein>
<evidence type="ECO:0000313" key="1">
    <source>
        <dbReference type="EMBL" id="QTL99806.1"/>
    </source>
</evidence>
<dbReference type="AlphaFoldDB" id="A0A8A7KDE5"/>